<feature type="signal peptide" evidence="1">
    <location>
        <begin position="1"/>
        <end position="20"/>
    </location>
</feature>
<dbReference type="PROSITE" id="PS51257">
    <property type="entry name" value="PROKAR_LIPOPROTEIN"/>
    <property type="match status" value="1"/>
</dbReference>
<dbReference type="RefSeq" id="WP_128756130.1">
    <property type="nucleotide sequence ID" value="NZ_QOVM01000001.1"/>
</dbReference>
<dbReference type="Proteomes" id="UP000289238">
    <property type="component" value="Unassembled WGS sequence"/>
</dbReference>
<evidence type="ECO:0000256" key="1">
    <source>
        <dbReference type="SAM" id="SignalP"/>
    </source>
</evidence>
<organism evidence="2 3">
    <name type="scientific">Leeuwenhoekiella aequorea</name>
    <dbReference type="NCBI Taxonomy" id="283736"/>
    <lineage>
        <taxon>Bacteria</taxon>
        <taxon>Pseudomonadati</taxon>
        <taxon>Bacteroidota</taxon>
        <taxon>Flavobacteriia</taxon>
        <taxon>Flavobacteriales</taxon>
        <taxon>Flavobacteriaceae</taxon>
        <taxon>Leeuwenhoekiella</taxon>
    </lineage>
</organism>
<reference evidence="2 3" key="1">
    <citation type="submission" date="2018-07" db="EMBL/GenBank/DDBJ databases">
        <title>Leeuwenhoekiella genomics.</title>
        <authorList>
            <person name="Tahon G."/>
            <person name="Willems A."/>
        </authorList>
    </citation>
    <scope>NUCLEOTIDE SEQUENCE [LARGE SCALE GENOMIC DNA]</scope>
    <source>
        <strain evidence="2 3">LMG 22550</strain>
    </source>
</reference>
<dbReference type="EMBL" id="QOVM01000001">
    <property type="protein sequence ID" value="RXG24385.1"/>
    <property type="molecule type" value="Genomic_DNA"/>
</dbReference>
<proteinExistence type="predicted"/>
<dbReference type="OrthoDB" id="1432205at2"/>
<feature type="chain" id="PRO_5020794708" description="Carboxypeptidase family protein" evidence="1">
    <location>
        <begin position="21"/>
        <end position="225"/>
    </location>
</feature>
<comment type="caution">
    <text evidence="2">The sequence shown here is derived from an EMBL/GenBank/DDBJ whole genome shotgun (WGS) entry which is preliminary data.</text>
</comment>
<evidence type="ECO:0008006" key="4">
    <source>
        <dbReference type="Google" id="ProtNLM"/>
    </source>
</evidence>
<name>A0A4Q0PCC0_9FLAO</name>
<accession>A0A4Q0PCC0</accession>
<gene>
    <name evidence="2" type="ORF">DSM00_173</name>
</gene>
<keyword evidence="1" id="KW-0732">Signal</keyword>
<keyword evidence="3" id="KW-1185">Reference proteome</keyword>
<evidence type="ECO:0000313" key="3">
    <source>
        <dbReference type="Proteomes" id="UP000289238"/>
    </source>
</evidence>
<dbReference type="AlphaFoldDB" id="A0A4Q0PCC0"/>
<protein>
    <recommendedName>
        <fullName evidence="4">Carboxypeptidase family protein</fullName>
    </recommendedName>
</protein>
<evidence type="ECO:0000313" key="2">
    <source>
        <dbReference type="EMBL" id="RXG24385.1"/>
    </source>
</evidence>
<sequence>MLRNLKLLAVCILFVMTSCAEDVIDSRRIRVAGRLIDGMGFPVSDINITSGSKTTILGASASEITGNFDFVSLESNRGEFQIQINSGAQRDSLFAEVILVNDLSSPNRSRLNYDLGDIIVKPTAFLNLKTQNTSGTLDTLKILLDYTSNYCSLELDNDKELLAKRRCYSTHTSRITLHEQDSNYDMRLTSVKNEIARLYYRFNNDYQQVVEIPLTNTENTYVFEY</sequence>